<feature type="coiled-coil region" evidence="1">
    <location>
        <begin position="682"/>
        <end position="716"/>
    </location>
</feature>
<dbReference type="HOGENOM" id="CLU_360064_0_0_10"/>
<gene>
    <name evidence="2" type="ordered locus">CFPG_P2-14</name>
</gene>
<geneLocation type="plasmid" evidence="2 3">
    <name>pCFPG2</name>
</geneLocation>
<dbReference type="EMBL" id="AP010658">
    <property type="protein sequence ID" value="BAG84072.1"/>
    <property type="molecule type" value="Genomic_DNA"/>
</dbReference>
<name>B6YSA0_AZOPC</name>
<keyword evidence="2" id="KW-0614">Plasmid</keyword>
<keyword evidence="3" id="KW-1185">Reference proteome</keyword>
<protein>
    <submittedName>
        <fullName evidence="2">Uncharacterized protein</fullName>
    </submittedName>
</protein>
<accession>B6YSA0</accession>
<evidence type="ECO:0000313" key="3">
    <source>
        <dbReference type="Proteomes" id="UP000000723"/>
    </source>
</evidence>
<proteinExistence type="predicted"/>
<sequence>MKYRILLLFSVLISVLTFLAFFPKANNSAIAQSNEDFTTTLYKTRKEVSDITQGIEYLLSDRKKLLFEINALTNDIDKVLLKFKNHQIKDCNDEIRNIAKRINTVRDKVLDSDSKIDDFSKRKAVIDYQLHENSGLQDLVYMDKLYKAIHEWNVFNEELNKKSLIYGDKRVSFENKVKTLPSVRKIQKEAVDLAKEWETLLQEANELMEEMNGLTNDMDKVIQKINNRQITDCNDEIRDIGSRTNTFIGKRKKIQDMHNSLVGRQEELREDPKKVLSFIDWTDYNKGVDEWNAFDEEWDTNWNNYKDKAKIFVSKVKLFPCIRKYQDEVDKITEEWKTVLSDIKKLMPETDALINDIDEAIVKIDKHEITDCNNEIKDINSRIGIFSDKSDDIDNRKTKIDNILYEIRRDPLLKRTENNAQSEEGDDERITIFSGEETPETDPLVWLINWEECKKVYNEYWVLTLCVNKEYDSKKLKTLWNKIDTLKSKTKDFPTVHKLHDEVADITNGWKTLISDDKKLLSEMDILIRDIDKIIRKIDRREIINYNNEIKDVNNRISSVRDKNDDIKHRYNELDSREDSVSKTPGVGNLVDWTEYNKVIDEWNALMDEEDNPKWKIYNEKLYALKSKVKDFTAVRKLQNEVADISDGCKILLSDKKNLLSEMDPLIKDINRAMEKIDRREIKKYNKEIKNIYNRINSLNEKNDNISSRKDDLNHRKNAVRETQGIGNLVDWTEYNKVIGEWKAFKDEEDIPKWDIYNKKVETFNCITANLSKHP</sequence>
<feature type="coiled-coil region" evidence="1">
    <location>
        <begin position="190"/>
        <end position="224"/>
    </location>
</feature>
<dbReference type="Proteomes" id="UP000000723">
    <property type="component" value="Plasmid pCFPG2"/>
</dbReference>
<reference evidence="3" key="1">
    <citation type="journal article" date="2008" name="Science">
        <title>Genome of an endosymbiont coupling N2 fixation to cellulolysis within RT protist cells in termite gut.</title>
        <authorList>
            <person name="Hongoh Y."/>
            <person name="Sharma V.K."/>
            <person name="Prakash T."/>
            <person name="Noda S."/>
            <person name="Toh H."/>
            <person name="Taylor T.D."/>
            <person name="Kudo T."/>
            <person name="Sakaki Y."/>
            <person name="Toyoda A."/>
            <person name="Hattori M."/>
            <person name="Ohkuma M."/>
        </authorList>
    </citation>
    <scope>NUCLEOTIDE SEQUENCE [LARGE SCALE GENOMIC DNA]</scope>
    <source>
        <plasmid evidence="3">pCFPG2</plasmid>
    </source>
</reference>
<keyword evidence="1" id="KW-0175">Coiled coil</keyword>
<dbReference type="KEGG" id="aps:CFPG_P2-14"/>
<evidence type="ECO:0000256" key="1">
    <source>
        <dbReference type="SAM" id="Coils"/>
    </source>
</evidence>
<dbReference type="RefSeq" id="WP_012572944.1">
    <property type="nucleotide sequence ID" value="NC_011561.1"/>
</dbReference>
<dbReference type="SUPFAM" id="SSF58104">
    <property type="entry name" value="Methyl-accepting chemotaxis protein (MCP) signaling domain"/>
    <property type="match status" value="1"/>
</dbReference>
<evidence type="ECO:0000313" key="2">
    <source>
        <dbReference type="EMBL" id="BAG84072.1"/>
    </source>
</evidence>
<dbReference type="AlphaFoldDB" id="B6YSA0"/>
<dbReference type="OrthoDB" id="9801426at2"/>
<feature type="coiled-coil region" evidence="1">
    <location>
        <begin position="536"/>
        <end position="570"/>
    </location>
</feature>
<organism evidence="2 3">
    <name type="scientific">Azobacteroides pseudotrichonymphae genomovar. CFP2</name>
    <dbReference type="NCBI Taxonomy" id="511995"/>
    <lineage>
        <taxon>Bacteria</taxon>
        <taxon>Pseudomonadati</taxon>
        <taxon>Bacteroidota</taxon>
        <taxon>Bacteroidia</taxon>
        <taxon>Bacteroidales</taxon>
        <taxon>Candidatus Azobacteroides</taxon>
    </lineage>
</organism>